<dbReference type="EMBL" id="GECZ01005323">
    <property type="protein sequence ID" value="JAS64446.1"/>
    <property type="molecule type" value="Transcribed_RNA"/>
</dbReference>
<evidence type="ECO:0000313" key="1">
    <source>
        <dbReference type="EMBL" id="JAS64446.1"/>
    </source>
</evidence>
<reference evidence="1" key="1">
    <citation type="submission" date="2015-11" db="EMBL/GenBank/DDBJ databases">
        <title>De novo transcriptome assembly of four potential Pierce s Disease insect vectors from Arizona vineyards.</title>
        <authorList>
            <person name="Tassone E.E."/>
        </authorList>
    </citation>
    <scope>NUCLEOTIDE SEQUENCE</scope>
</reference>
<feature type="non-terminal residue" evidence="1">
    <location>
        <position position="1"/>
    </location>
</feature>
<gene>
    <name evidence="1" type="ORF">g.44501</name>
</gene>
<sequence length="221" mass="24691">SLNTECKNIFPQVKKAALKCSKMINKQLTCGHIREIPCSLYNETNLPCFVEIEKTLACGHTKKVQCFESSDLEGYNERAHGDETKTSIDPFGAIFLCEMKCSRDLPCGHKCQKMCHELCKCTELLQKKLSCHHTVQYRCGTEKKNITCDQPCELLLTCGHTCSATCGQKCSAKCNTLVEFTSELQCGHNKVIAPCYLKNIAQDDPDLYKSYLSGYCEAVCG</sequence>
<feature type="non-terminal residue" evidence="1">
    <location>
        <position position="221"/>
    </location>
</feature>
<organism evidence="1">
    <name type="scientific">Cuerna arida</name>
    <dbReference type="NCBI Taxonomy" id="1464854"/>
    <lineage>
        <taxon>Eukaryota</taxon>
        <taxon>Metazoa</taxon>
        <taxon>Ecdysozoa</taxon>
        <taxon>Arthropoda</taxon>
        <taxon>Hexapoda</taxon>
        <taxon>Insecta</taxon>
        <taxon>Pterygota</taxon>
        <taxon>Neoptera</taxon>
        <taxon>Paraneoptera</taxon>
        <taxon>Hemiptera</taxon>
        <taxon>Auchenorrhyncha</taxon>
        <taxon>Membracoidea</taxon>
        <taxon>Cicadellidae</taxon>
        <taxon>Cicadellinae</taxon>
        <taxon>Proconiini</taxon>
        <taxon>Cuerna</taxon>
    </lineage>
</organism>
<name>A0A1B6GPT0_9HEMI</name>
<accession>A0A1B6GPT0</accession>
<protein>
    <submittedName>
        <fullName evidence="1">Uncharacterized protein</fullName>
    </submittedName>
</protein>
<proteinExistence type="predicted"/>
<dbReference type="AlphaFoldDB" id="A0A1B6GPT0"/>